<dbReference type="AlphaFoldDB" id="A0A0C3BXR7"/>
<dbReference type="Proteomes" id="UP000054166">
    <property type="component" value="Unassembled WGS sequence"/>
</dbReference>
<name>A0A0C3BXR7_PILCF</name>
<dbReference type="HOGENOM" id="CLU_2264733_0_0_1"/>
<evidence type="ECO:0000313" key="2">
    <source>
        <dbReference type="Proteomes" id="UP000054166"/>
    </source>
</evidence>
<keyword evidence="2" id="KW-1185">Reference proteome</keyword>
<organism evidence="1 2">
    <name type="scientific">Piloderma croceum (strain F 1598)</name>
    <dbReference type="NCBI Taxonomy" id="765440"/>
    <lineage>
        <taxon>Eukaryota</taxon>
        <taxon>Fungi</taxon>
        <taxon>Dikarya</taxon>
        <taxon>Basidiomycota</taxon>
        <taxon>Agaricomycotina</taxon>
        <taxon>Agaricomycetes</taxon>
        <taxon>Agaricomycetidae</taxon>
        <taxon>Atheliales</taxon>
        <taxon>Atheliaceae</taxon>
        <taxon>Piloderma</taxon>
    </lineage>
</organism>
<protein>
    <submittedName>
        <fullName evidence="1">Uncharacterized protein</fullName>
    </submittedName>
</protein>
<sequence>MTNLVYSQNDTLKRLCVIGKASTHQQNNKKLSNFQALFEPFRLSHRSTVFDCYFVVLLLPRRHHHHHLVITTAIRVTAAIAQHSSLPPSFVAASPRITRHNCS</sequence>
<proteinExistence type="predicted"/>
<reference evidence="1 2" key="1">
    <citation type="submission" date="2014-04" db="EMBL/GenBank/DDBJ databases">
        <authorList>
            <consortium name="DOE Joint Genome Institute"/>
            <person name="Kuo A."/>
            <person name="Tarkka M."/>
            <person name="Buscot F."/>
            <person name="Kohler A."/>
            <person name="Nagy L.G."/>
            <person name="Floudas D."/>
            <person name="Copeland A."/>
            <person name="Barry K.W."/>
            <person name="Cichocki N."/>
            <person name="Veneault-Fourrey C."/>
            <person name="LaButti K."/>
            <person name="Lindquist E.A."/>
            <person name="Lipzen A."/>
            <person name="Lundell T."/>
            <person name="Morin E."/>
            <person name="Murat C."/>
            <person name="Sun H."/>
            <person name="Tunlid A."/>
            <person name="Henrissat B."/>
            <person name="Grigoriev I.V."/>
            <person name="Hibbett D.S."/>
            <person name="Martin F."/>
            <person name="Nordberg H.P."/>
            <person name="Cantor M.N."/>
            <person name="Hua S.X."/>
        </authorList>
    </citation>
    <scope>NUCLEOTIDE SEQUENCE [LARGE SCALE GENOMIC DNA]</scope>
    <source>
        <strain evidence="1 2">F 1598</strain>
    </source>
</reference>
<evidence type="ECO:0000313" key="1">
    <source>
        <dbReference type="EMBL" id="KIM82122.1"/>
    </source>
</evidence>
<reference evidence="2" key="2">
    <citation type="submission" date="2015-01" db="EMBL/GenBank/DDBJ databases">
        <title>Evolutionary Origins and Diversification of the Mycorrhizal Mutualists.</title>
        <authorList>
            <consortium name="DOE Joint Genome Institute"/>
            <consortium name="Mycorrhizal Genomics Consortium"/>
            <person name="Kohler A."/>
            <person name="Kuo A."/>
            <person name="Nagy L.G."/>
            <person name="Floudas D."/>
            <person name="Copeland A."/>
            <person name="Barry K.W."/>
            <person name="Cichocki N."/>
            <person name="Veneault-Fourrey C."/>
            <person name="LaButti K."/>
            <person name="Lindquist E.A."/>
            <person name="Lipzen A."/>
            <person name="Lundell T."/>
            <person name="Morin E."/>
            <person name="Murat C."/>
            <person name="Riley R."/>
            <person name="Ohm R."/>
            <person name="Sun H."/>
            <person name="Tunlid A."/>
            <person name="Henrissat B."/>
            <person name="Grigoriev I.V."/>
            <person name="Hibbett D.S."/>
            <person name="Martin F."/>
        </authorList>
    </citation>
    <scope>NUCLEOTIDE SEQUENCE [LARGE SCALE GENOMIC DNA]</scope>
    <source>
        <strain evidence="2">F 1598</strain>
    </source>
</reference>
<accession>A0A0C3BXR7</accession>
<gene>
    <name evidence="1" type="ORF">PILCRDRAFT_821020</name>
</gene>
<dbReference type="InParanoid" id="A0A0C3BXR7"/>
<dbReference type="EMBL" id="KN832996">
    <property type="protein sequence ID" value="KIM82122.1"/>
    <property type="molecule type" value="Genomic_DNA"/>
</dbReference>